<dbReference type="Pfam" id="PF22483">
    <property type="entry name" value="Mu-transpos_C_2"/>
    <property type="match status" value="1"/>
</dbReference>
<dbReference type="EMBL" id="AAZDVE040000005">
    <property type="protein sequence ID" value="EMP9432084.1"/>
    <property type="molecule type" value="Genomic_DNA"/>
</dbReference>
<dbReference type="GO" id="GO:0003676">
    <property type="term" value="F:nucleic acid binding"/>
    <property type="evidence" value="ECO:0007669"/>
    <property type="project" value="InterPro"/>
</dbReference>
<name>A0AAI9I3X7_PROST</name>
<dbReference type="NCBIfam" id="NF033546">
    <property type="entry name" value="transpos_IS21"/>
    <property type="match status" value="1"/>
</dbReference>
<dbReference type="Gene3D" id="3.30.420.10">
    <property type="entry name" value="Ribonuclease H-like superfamily/Ribonuclease H"/>
    <property type="match status" value="1"/>
</dbReference>
<dbReference type="InterPro" id="IPR001584">
    <property type="entry name" value="Integrase_cat-core"/>
</dbReference>
<dbReference type="AlphaFoldDB" id="A0AAI9I3X7"/>
<evidence type="ECO:0000313" key="5">
    <source>
        <dbReference type="EMBL" id="EMP9434978.1"/>
    </source>
</evidence>
<dbReference type="EMBL" id="AAZDVE040000084">
    <property type="protein sequence ID" value="EMP9434978.1"/>
    <property type="molecule type" value="Genomic_DNA"/>
</dbReference>
<dbReference type="PROSITE" id="PS50532">
    <property type="entry name" value="HTH_IS408"/>
    <property type="match status" value="1"/>
</dbReference>
<dbReference type="GO" id="GO:0015074">
    <property type="term" value="P:DNA integration"/>
    <property type="evidence" value="ECO:0007669"/>
    <property type="project" value="InterPro"/>
</dbReference>
<sequence>MPRQRTSMRKLREILRLRLYAGLSIRQIRDSLRVSIGAIQKVATAAEQNGITWPLICTLDDSELARRFYPQADTQVSTRLELPDWCAVHKELRKAGVTKHLLWEEYTQQYPNRSYSYPQYCHLYQQWQKKQRRSMRQHHVAGETLFVDYAGQTVPVVCGSTGEIRFAQVFVAVLGASNYTYAEATLSQTLPDWLGSHARAFSFFGGVPRLIVPDNLKSGVSKACRYDPDLNPAYQQLAHHYGCAIMPARPYKPQDKAKAEVGVQVIERWILARLRHHTFFSLAELNHCINALLQEVNERPFKQFSGNRREWFEQLDKPALGNLPREAYQYTEIKQVKLNIDYHVQYGEHLYSAPHHLVGEKLELHATDRLITLYFQNKRVASHPRVNRRGMSTQAEHMPTRHEKHHQWSRGRLMNWAKDIGQDTLDWVVRVLDSKTHEQQGYRVCLGLLNLTRQYPPERLNQACAIANTHQLNRLKNIKAILCSNLDTVVTEDEKLPALPQHHENIRGPQSFH</sequence>
<dbReference type="InterPro" id="IPR017895">
    <property type="entry name" value="HTH_IS408/IS1162_type"/>
</dbReference>
<evidence type="ECO:0000259" key="2">
    <source>
        <dbReference type="PROSITE" id="PS50532"/>
    </source>
</evidence>
<reference evidence="5" key="1">
    <citation type="submission" date="2024-02" db="EMBL/GenBank/DDBJ databases">
        <authorList>
            <consortium name="Clinical and Environmental Microbiology Branch: Whole genome sequencing antimicrobial resistance pathogens in the healthcare setting"/>
        </authorList>
    </citation>
    <scope>NUCLEOTIDE SEQUENCE</scope>
    <source>
        <strain evidence="5">2020GO-00142</strain>
    </source>
</reference>
<dbReference type="Pfam" id="PF00665">
    <property type="entry name" value="rve"/>
    <property type="match status" value="1"/>
</dbReference>
<comment type="similarity">
    <text evidence="1">Belongs to the transposase IS21/IS408/IS1162 family.</text>
</comment>
<dbReference type="InterPro" id="IPR012337">
    <property type="entry name" value="RNaseH-like_sf"/>
</dbReference>
<feature type="domain" description="Integrase catalytic" evidence="3">
    <location>
        <begin position="133"/>
        <end position="332"/>
    </location>
</feature>
<organism evidence="5">
    <name type="scientific">Providencia stuartii</name>
    <dbReference type="NCBI Taxonomy" id="588"/>
    <lineage>
        <taxon>Bacteria</taxon>
        <taxon>Pseudomonadati</taxon>
        <taxon>Pseudomonadota</taxon>
        <taxon>Gammaproteobacteria</taxon>
        <taxon>Enterobacterales</taxon>
        <taxon>Morganellaceae</taxon>
        <taxon>Providencia</taxon>
    </lineage>
</organism>
<dbReference type="SUPFAM" id="SSF53098">
    <property type="entry name" value="Ribonuclease H-like"/>
    <property type="match status" value="1"/>
</dbReference>
<dbReference type="InterPro" id="IPR036397">
    <property type="entry name" value="RNaseH_sf"/>
</dbReference>
<evidence type="ECO:0000256" key="1">
    <source>
        <dbReference type="ARBA" id="ARBA00009277"/>
    </source>
</evidence>
<dbReference type="PANTHER" id="PTHR35004">
    <property type="entry name" value="TRANSPOSASE RV3428C-RELATED"/>
    <property type="match status" value="1"/>
</dbReference>
<dbReference type="PANTHER" id="PTHR35004:SF8">
    <property type="entry name" value="TRANSPOSASE RV3428C-RELATED"/>
    <property type="match status" value="1"/>
</dbReference>
<gene>
    <name evidence="5" type="primary">istA</name>
    <name evidence="4" type="ORF">JRA39_001100</name>
    <name evidence="5" type="ORF">JRA39_004127</name>
</gene>
<proteinExistence type="inferred from homology"/>
<dbReference type="RefSeq" id="WP_207570806.1">
    <property type="nucleotide sequence ID" value="NZ_CP190008.1"/>
</dbReference>
<evidence type="ECO:0000313" key="4">
    <source>
        <dbReference type="EMBL" id="EMP9432084.1"/>
    </source>
</evidence>
<accession>A0AAI9I3X7</accession>
<protein>
    <submittedName>
        <fullName evidence="5">IS21 family transposase</fullName>
    </submittedName>
</protein>
<comment type="caution">
    <text evidence="5">The sequence shown here is derived from an EMBL/GenBank/DDBJ whole genome shotgun (WGS) entry which is preliminary data.</text>
</comment>
<feature type="domain" description="HTH IS408-type" evidence="2">
    <location>
        <begin position="11"/>
        <end position="92"/>
    </location>
</feature>
<dbReference type="PROSITE" id="PS50994">
    <property type="entry name" value="INTEGRASE"/>
    <property type="match status" value="1"/>
</dbReference>
<dbReference type="InterPro" id="IPR054353">
    <property type="entry name" value="IstA-like_C"/>
</dbReference>
<evidence type="ECO:0000259" key="3">
    <source>
        <dbReference type="PROSITE" id="PS50994"/>
    </source>
</evidence>